<evidence type="ECO:0000259" key="1">
    <source>
        <dbReference type="Pfam" id="PF19843"/>
    </source>
</evidence>
<evidence type="ECO:0000313" key="2">
    <source>
        <dbReference type="EMBL" id="SEJ45913.1"/>
    </source>
</evidence>
<sequence length="141" mass="15664">MPDGADHTDLWGAMITAEFFLEQYAPMFHTGDTRVWEALSEEGCGYCAGELENAEWVRDKGWAARGGSIEVDDSTVRAHLNGTDRAYYLAEVVRDTAYLTPPGEPEKVSAEAHRAKFEFALYLTDGRWRVAGVVTSLVDTE</sequence>
<evidence type="ECO:0000313" key="3">
    <source>
        <dbReference type="Proteomes" id="UP000183315"/>
    </source>
</evidence>
<reference evidence="3" key="1">
    <citation type="submission" date="2016-10" db="EMBL/GenBank/DDBJ databases">
        <authorList>
            <person name="Varghese N."/>
        </authorList>
    </citation>
    <scope>NUCLEOTIDE SEQUENCE [LARGE SCALE GENOMIC DNA]</scope>
    <source>
        <strain evidence="3">DSM 24868</strain>
    </source>
</reference>
<dbReference type="AlphaFoldDB" id="A0A1H6YXB3"/>
<dbReference type="EMBL" id="FNZI01000004">
    <property type="protein sequence ID" value="SEJ45913.1"/>
    <property type="molecule type" value="Genomic_DNA"/>
</dbReference>
<protein>
    <recommendedName>
        <fullName evidence="1">DUF6318 domain-containing protein</fullName>
    </recommendedName>
</protein>
<dbReference type="InterPro" id="IPR046281">
    <property type="entry name" value="DUF6318"/>
</dbReference>
<name>A0A1H6YXB3_9MICO</name>
<organism evidence="2 3">
    <name type="scientific">Demequina mangrovi</name>
    <dbReference type="NCBI Taxonomy" id="1043493"/>
    <lineage>
        <taxon>Bacteria</taxon>
        <taxon>Bacillati</taxon>
        <taxon>Actinomycetota</taxon>
        <taxon>Actinomycetes</taxon>
        <taxon>Micrococcales</taxon>
        <taxon>Demequinaceae</taxon>
        <taxon>Demequina</taxon>
    </lineage>
</organism>
<accession>A0A1H6YXB3</accession>
<feature type="domain" description="DUF6318" evidence="1">
    <location>
        <begin position="1"/>
        <end position="132"/>
    </location>
</feature>
<gene>
    <name evidence="2" type="ORF">SAMN05421637_1851</name>
</gene>
<dbReference type="Pfam" id="PF19843">
    <property type="entry name" value="DUF6318"/>
    <property type="match status" value="1"/>
</dbReference>
<keyword evidence="3" id="KW-1185">Reference proteome</keyword>
<dbReference type="Proteomes" id="UP000183315">
    <property type="component" value="Unassembled WGS sequence"/>
</dbReference>
<proteinExistence type="predicted"/>